<dbReference type="InterPro" id="IPR001387">
    <property type="entry name" value="Cro/C1-type_HTH"/>
</dbReference>
<dbReference type="SMART" id="SM00530">
    <property type="entry name" value="HTH_XRE"/>
    <property type="match status" value="1"/>
</dbReference>
<organism evidence="5 6">
    <name type="scientific">Marinomonas vulgaris</name>
    <dbReference type="NCBI Taxonomy" id="2823372"/>
    <lineage>
        <taxon>Bacteria</taxon>
        <taxon>Pseudomonadati</taxon>
        <taxon>Pseudomonadota</taxon>
        <taxon>Gammaproteobacteria</taxon>
        <taxon>Oceanospirillales</taxon>
        <taxon>Oceanospirillaceae</taxon>
        <taxon>Marinomonas</taxon>
    </lineage>
</organism>
<evidence type="ECO:0000256" key="2">
    <source>
        <dbReference type="ARBA" id="ARBA00023125"/>
    </source>
</evidence>
<reference evidence="6" key="2">
    <citation type="submission" date="2023-07" db="EMBL/GenBank/DDBJ databases">
        <title>Marinomonas vulgaris A79, complete genome.</title>
        <authorList>
            <person name="Ying J.-J."/>
        </authorList>
    </citation>
    <scope>NUCLEOTIDE SEQUENCE [LARGE SCALE GENOMIC DNA]</scope>
    <source>
        <strain evidence="6">A79</strain>
    </source>
</reference>
<accession>A0ABS5HAC8</accession>
<dbReference type="InterPro" id="IPR010982">
    <property type="entry name" value="Lambda_DNA-bd_dom_sf"/>
</dbReference>
<dbReference type="Gene3D" id="1.10.260.40">
    <property type="entry name" value="lambda repressor-like DNA-binding domains"/>
    <property type="match status" value="1"/>
</dbReference>
<dbReference type="RefSeq" id="WP_211535269.1">
    <property type="nucleotide sequence ID" value="NZ_JAGSSV010000002.1"/>
</dbReference>
<dbReference type="Pfam" id="PF00717">
    <property type="entry name" value="Peptidase_S24"/>
    <property type="match status" value="1"/>
</dbReference>
<dbReference type="PANTHER" id="PTHR40661:SF3">
    <property type="entry name" value="FELS-1 PROPHAGE TRANSCRIPTIONAL REGULATOR"/>
    <property type="match status" value="1"/>
</dbReference>
<dbReference type="Gene3D" id="2.10.109.10">
    <property type="entry name" value="Umud Fragment, subunit A"/>
    <property type="match status" value="1"/>
</dbReference>
<keyword evidence="1" id="KW-0805">Transcription regulation</keyword>
<dbReference type="CDD" id="cd00093">
    <property type="entry name" value="HTH_XRE"/>
    <property type="match status" value="1"/>
</dbReference>
<dbReference type="Pfam" id="PF01381">
    <property type="entry name" value="HTH_3"/>
    <property type="match status" value="1"/>
</dbReference>
<sequence>MKIAERIKQQRHKLGLTQVELASRVGISQQSLQKIEDGQTRNPRRILELAIALDCSPEWLMHGKGKEVREQPFGYDGDVASDHIHNAGKRPILTYQQAALWPDKYHTPTNVTWVSTYFDASQDAFWLLVKNNSMTSQSGSSIPEGYLVLVEPSQTAQNGDVVVVKLAEHQDVIIKKMVVEGDNCYLCSFNTDYTQIKANDSMTIIGVVIFSMQKFRD</sequence>
<proteinExistence type="predicted"/>
<keyword evidence="3" id="KW-0804">Transcription</keyword>
<dbReference type="EMBL" id="JAGSSV010000002">
    <property type="protein sequence ID" value="MBR7887919.1"/>
    <property type="molecule type" value="Genomic_DNA"/>
</dbReference>
<dbReference type="SUPFAM" id="SSF51306">
    <property type="entry name" value="LexA/Signal peptidase"/>
    <property type="match status" value="1"/>
</dbReference>
<evidence type="ECO:0000256" key="3">
    <source>
        <dbReference type="ARBA" id="ARBA00023163"/>
    </source>
</evidence>
<protein>
    <submittedName>
        <fullName evidence="5">Helix-turn-helix domain-containing protein</fullName>
    </submittedName>
</protein>
<dbReference type="PROSITE" id="PS50943">
    <property type="entry name" value="HTH_CROC1"/>
    <property type="match status" value="1"/>
</dbReference>
<gene>
    <name evidence="5" type="ORF">J9B83_03110</name>
</gene>
<dbReference type="InterPro" id="IPR039418">
    <property type="entry name" value="LexA-like"/>
</dbReference>
<comment type="caution">
    <text evidence="5">The sequence shown here is derived from an EMBL/GenBank/DDBJ whole genome shotgun (WGS) entry which is preliminary data.</text>
</comment>
<evidence type="ECO:0000259" key="4">
    <source>
        <dbReference type="PROSITE" id="PS50943"/>
    </source>
</evidence>
<dbReference type="PANTHER" id="PTHR40661">
    <property type="match status" value="1"/>
</dbReference>
<evidence type="ECO:0000313" key="5">
    <source>
        <dbReference type="EMBL" id="MBR7887919.1"/>
    </source>
</evidence>
<dbReference type="CDD" id="cd06529">
    <property type="entry name" value="S24_LexA-like"/>
    <property type="match status" value="1"/>
</dbReference>
<evidence type="ECO:0000256" key="1">
    <source>
        <dbReference type="ARBA" id="ARBA00023015"/>
    </source>
</evidence>
<keyword evidence="6" id="KW-1185">Reference proteome</keyword>
<name>A0ABS5HAC8_9GAMM</name>
<evidence type="ECO:0000313" key="6">
    <source>
        <dbReference type="Proteomes" id="UP000679722"/>
    </source>
</evidence>
<dbReference type="SUPFAM" id="SSF47413">
    <property type="entry name" value="lambda repressor-like DNA-binding domains"/>
    <property type="match status" value="1"/>
</dbReference>
<dbReference type="InterPro" id="IPR015927">
    <property type="entry name" value="Peptidase_S24_S26A/B/C"/>
</dbReference>
<keyword evidence="2" id="KW-0238">DNA-binding</keyword>
<dbReference type="InterPro" id="IPR036286">
    <property type="entry name" value="LexA/Signal_pep-like_sf"/>
</dbReference>
<feature type="domain" description="HTH cro/C1-type" evidence="4">
    <location>
        <begin position="7"/>
        <end position="60"/>
    </location>
</feature>
<reference evidence="5 6" key="1">
    <citation type="submission" date="2021-04" db="EMBL/GenBank/DDBJ databases">
        <authorList>
            <person name="Sun C."/>
        </authorList>
    </citation>
    <scope>NUCLEOTIDE SEQUENCE [LARGE SCALE GENOMIC DNA]</scope>
    <source>
        <strain evidence="5 6">A79</strain>
    </source>
</reference>
<dbReference type="Proteomes" id="UP000679722">
    <property type="component" value="Unassembled WGS sequence"/>
</dbReference>